<proteinExistence type="predicted"/>
<evidence type="ECO:0000313" key="1">
    <source>
        <dbReference type="EMBL" id="MBB2196013.1"/>
    </source>
</evidence>
<evidence type="ECO:0000313" key="2">
    <source>
        <dbReference type="Proteomes" id="UP000530320"/>
    </source>
</evidence>
<name>A0A7W4PFU7_9PROT</name>
<comment type="caution">
    <text evidence="1">The sequence shown here is derived from an EMBL/GenBank/DDBJ whole genome shotgun (WGS) entry which is preliminary data.</text>
</comment>
<dbReference type="Proteomes" id="UP000530320">
    <property type="component" value="Unassembled WGS sequence"/>
</dbReference>
<protein>
    <submittedName>
        <fullName evidence="1">Uncharacterized protein</fullName>
    </submittedName>
</protein>
<organism evidence="1 2">
    <name type="scientific">Gluconacetobacter dulcium</name>
    <dbReference type="NCBI Taxonomy" id="2729096"/>
    <lineage>
        <taxon>Bacteria</taxon>
        <taxon>Pseudomonadati</taxon>
        <taxon>Pseudomonadota</taxon>
        <taxon>Alphaproteobacteria</taxon>
        <taxon>Acetobacterales</taxon>
        <taxon>Acetobacteraceae</taxon>
        <taxon>Gluconacetobacter</taxon>
    </lineage>
</organism>
<reference evidence="1 2" key="1">
    <citation type="submission" date="2020-04" db="EMBL/GenBank/DDBJ databases">
        <title>Description of novel Gluconacetobacter.</title>
        <authorList>
            <person name="Sombolestani A."/>
        </authorList>
    </citation>
    <scope>NUCLEOTIDE SEQUENCE [LARGE SCALE GENOMIC DNA]</scope>
    <source>
        <strain evidence="1 2">LMG 22058</strain>
    </source>
</reference>
<dbReference type="RefSeq" id="WP_183007760.1">
    <property type="nucleotide sequence ID" value="NZ_JABEQP010000001.1"/>
</dbReference>
<dbReference type="AlphaFoldDB" id="A0A7W4PFU7"/>
<dbReference type="EMBL" id="JABEQP010000001">
    <property type="protein sequence ID" value="MBB2196013.1"/>
    <property type="molecule type" value="Genomic_DNA"/>
</dbReference>
<sequence>MHPRPPLAADNAAFRDMLLHRENVILLRLTLDAVASVGIEDKDQVEDAEKN</sequence>
<accession>A0A7W4PFU7</accession>
<gene>
    <name evidence="1" type="ORF">HLH44_00795</name>
</gene>